<evidence type="ECO:0000256" key="2">
    <source>
        <dbReference type="SAM" id="Phobius"/>
    </source>
</evidence>
<gene>
    <name evidence="3" type="ORF">VNI00_013914</name>
</gene>
<organism evidence="3 4">
    <name type="scientific">Paramarasmius palmivorus</name>
    <dbReference type="NCBI Taxonomy" id="297713"/>
    <lineage>
        <taxon>Eukaryota</taxon>
        <taxon>Fungi</taxon>
        <taxon>Dikarya</taxon>
        <taxon>Basidiomycota</taxon>
        <taxon>Agaricomycotina</taxon>
        <taxon>Agaricomycetes</taxon>
        <taxon>Agaricomycetidae</taxon>
        <taxon>Agaricales</taxon>
        <taxon>Marasmiineae</taxon>
        <taxon>Marasmiaceae</taxon>
        <taxon>Paramarasmius</taxon>
    </lineage>
</organism>
<dbReference type="Proteomes" id="UP001383192">
    <property type="component" value="Unassembled WGS sequence"/>
</dbReference>
<evidence type="ECO:0000256" key="1">
    <source>
        <dbReference type="SAM" id="MobiDB-lite"/>
    </source>
</evidence>
<evidence type="ECO:0000313" key="3">
    <source>
        <dbReference type="EMBL" id="KAK7030966.1"/>
    </source>
</evidence>
<feature type="transmembrane region" description="Helical" evidence="2">
    <location>
        <begin position="103"/>
        <end position="128"/>
    </location>
</feature>
<proteinExistence type="predicted"/>
<reference evidence="3 4" key="1">
    <citation type="submission" date="2024-01" db="EMBL/GenBank/DDBJ databases">
        <title>A draft genome for a cacao thread blight-causing isolate of Paramarasmius palmivorus.</title>
        <authorList>
            <person name="Baruah I.K."/>
            <person name="Bukari Y."/>
            <person name="Amoako-Attah I."/>
            <person name="Meinhardt L.W."/>
            <person name="Bailey B.A."/>
            <person name="Cohen S.P."/>
        </authorList>
    </citation>
    <scope>NUCLEOTIDE SEQUENCE [LARGE SCALE GENOMIC DNA]</scope>
    <source>
        <strain evidence="3 4">GH-12</strain>
    </source>
</reference>
<feature type="compositionally biased region" description="Polar residues" evidence="1">
    <location>
        <begin position="186"/>
        <end position="199"/>
    </location>
</feature>
<evidence type="ECO:0000313" key="4">
    <source>
        <dbReference type="Proteomes" id="UP001383192"/>
    </source>
</evidence>
<keyword evidence="4" id="KW-1185">Reference proteome</keyword>
<feature type="region of interest" description="Disordered" evidence="1">
    <location>
        <begin position="224"/>
        <end position="247"/>
    </location>
</feature>
<keyword evidence="2" id="KW-0812">Transmembrane</keyword>
<feature type="region of interest" description="Disordered" evidence="1">
    <location>
        <begin position="160"/>
        <end position="199"/>
    </location>
</feature>
<keyword evidence="2" id="KW-0472">Membrane</keyword>
<keyword evidence="2" id="KW-1133">Transmembrane helix</keyword>
<comment type="caution">
    <text evidence="3">The sequence shown here is derived from an EMBL/GenBank/DDBJ whole genome shotgun (WGS) entry which is preliminary data.</text>
</comment>
<sequence length="247" mass="26635">MSYPKPYGTGSSYVFRDSKTPGLTDYPCLSLKYNAVLNNAREQGGDVYGAAWIGPPDSTFSLNNQTNALTALVAAIPLRNETGGSDPNPPGPSSDNPKGSPNIGAIVGGTVGGLAFIALLVSLTLYFVRRKQRKRLMSFGASTEVAEPTQLAREAENISRVNQETKFRQTHTRTSQHPEPLPAPVTQESPNSPQSSIQLSAQTTRFGSVPTEVLVRLLNDRLQPGQWREDEELPEYASAPSQGYGSV</sequence>
<name>A0AAW0BY19_9AGAR</name>
<dbReference type="AlphaFoldDB" id="A0AAW0BY19"/>
<dbReference type="EMBL" id="JAYKXP010000073">
    <property type="protein sequence ID" value="KAK7030966.1"/>
    <property type="molecule type" value="Genomic_DNA"/>
</dbReference>
<protein>
    <submittedName>
        <fullName evidence="3">Uncharacterized protein</fullName>
    </submittedName>
</protein>
<feature type="region of interest" description="Disordered" evidence="1">
    <location>
        <begin position="79"/>
        <end position="101"/>
    </location>
</feature>
<accession>A0AAW0BY19</accession>
<dbReference type="CDD" id="cd12087">
    <property type="entry name" value="TM_EGFR-like"/>
    <property type="match status" value="1"/>
</dbReference>